<dbReference type="InterPro" id="IPR012934">
    <property type="entry name" value="Znf_AD"/>
</dbReference>
<comment type="subcellular location">
    <subcellularLocation>
        <location evidence="1">Nucleus</location>
    </subcellularLocation>
</comment>
<evidence type="ECO:0000256" key="3">
    <source>
        <dbReference type="ARBA" id="ARBA00022737"/>
    </source>
</evidence>
<feature type="compositionally biased region" description="Basic and acidic residues" evidence="10">
    <location>
        <begin position="119"/>
        <end position="133"/>
    </location>
</feature>
<evidence type="ECO:0000256" key="4">
    <source>
        <dbReference type="ARBA" id="ARBA00022771"/>
    </source>
</evidence>
<feature type="binding site" evidence="9">
    <location>
        <position position="12"/>
    </location>
    <ligand>
        <name>Zn(2+)</name>
        <dbReference type="ChEBI" id="CHEBI:29105"/>
    </ligand>
</feature>
<dbReference type="Gene3D" id="3.30.160.60">
    <property type="entry name" value="Classic Zinc Finger"/>
    <property type="match status" value="6"/>
</dbReference>
<feature type="compositionally biased region" description="Basic residues" evidence="10">
    <location>
        <begin position="134"/>
        <end position="143"/>
    </location>
</feature>
<evidence type="ECO:0000256" key="5">
    <source>
        <dbReference type="ARBA" id="ARBA00022833"/>
    </source>
</evidence>
<dbReference type="FunFam" id="3.30.160.60:FF:002343">
    <property type="entry name" value="Zinc finger protein 33A"/>
    <property type="match status" value="1"/>
</dbReference>
<dbReference type="SUPFAM" id="SSF57716">
    <property type="entry name" value="Glucocorticoid receptor-like (DNA-binding domain)"/>
    <property type="match status" value="1"/>
</dbReference>
<dbReference type="PROSITE" id="PS51915">
    <property type="entry name" value="ZAD"/>
    <property type="match status" value="1"/>
</dbReference>
<accession>A0ABD0SLA2</accession>
<keyword evidence="6" id="KW-0238">DNA-binding</keyword>
<dbReference type="EMBL" id="JBEDNZ010000019">
    <property type="protein sequence ID" value="KAL0820623.1"/>
    <property type="molecule type" value="Genomic_DNA"/>
</dbReference>
<evidence type="ECO:0000256" key="10">
    <source>
        <dbReference type="SAM" id="MobiDB-lite"/>
    </source>
</evidence>
<keyword evidence="5 9" id="KW-0862">Zinc</keyword>
<evidence type="ECO:0000313" key="14">
    <source>
        <dbReference type="Proteomes" id="UP001549921"/>
    </source>
</evidence>
<keyword evidence="4 8" id="KW-0863">Zinc-finger</keyword>
<proteinExistence type="predicted"/>
<evidence type="ECO:0000259" key="12">
    <source>
        <dbReference type="PROSITE" id="PS51915"/>
    </source>
</evidence>
<dbReference type="SMART" id="SM00355">
    <property type="entry name" value="ZnF_C2H2"/>
    <property type="match status" value="6"/>
</dbReference>
<dbReference type="InterPro" id="IPR036236">
    <property type="entry name" value="Znf_C2H2_sf"/>
</dbReference>
<dbReference type="InterPro" id="IPR013087">
    <property type="entry name" value="Znf_C2H2_type"/>
</dbReference>
<dbReference type="GO" id="GO:0005634">
    <property type="term" value="C:nucleus"/>
    <property type="evidence" value="ECO:0007669"/>
    <property type="project" value="UniProtKB-SubCell"/>
</dbReference>
<feature type="domain" description="C2H2-type" evidence="11">
    <location>
        <begin position="148"/>
        <end position="175"/>
    </location>
</feature>
<evidence type="ECO:0000256" key="1">
    <source>
        <dbReference type="ARBA" id="ARBA00004123"/>
    </source>
</evidence>
<dbReference type="AlphaFoldDB" id="A0ABD0SLA2"/>
<evidence type="ECO:0000256" key="2">
    <source>
        <dbReference type="ARBA" id="ARBA00022723"/>
    </source>
</evidence>
<dbReference type="SUPFAM" id="SSF57667">
    <property type="entry name" value="beta-beta-alpha zinc fingers"/>
    <property type="match status" value="4"/>
</dbReference>
<gene>
    <name evidence="13" type="ORF">ABMA28_006460</name>
</gene>
<evidence type="ECO:0000256" key="9">
    <source>
        <dbReference type="PROSITE-ProRule" id="PRU01263"/>
    </source>
</evidence>
<sequence>MKHPTNMTEETCRICLRREVDKMHNIFLGENKLISTKITFVAQVKVFPGDGLPTMICSKCLIMLKTCLDFINLCQVSDVKLRASIKNKVEDIIENQADIYDPVHSDNDSLKIEQNSSDHSTEMHLSETKLNDTKRKRKKTINKTGKKQQCSVCGRVMSSTYRLKTHLVTHSEDRPFSCPHCGKCFSLPENLKVHLRIHTGEKPLSCLVCGESFAQSSGLIAHRRKHTGQLPYKCKLCPRSFRTIGHFQYHTKRHTGEKKFECDTCGRCFITRGDLKQHIATHTGDRPHVCTVCGLRLTRASNLKRHIQQLHHSPETTPSDAKAAGISQRFRDSNERIKKK</sequence>
<dbReference type="FunFam" id="3.30.160.60:FF:000446">
    <property type="entry name" value="Zinc finger protein"/>
    <property type="match status" value="1"/>
</dbReference>
<dbReference type="InterPro" id="IPR050717">
    <property type="entry name" value="C2H2-ZF_Transcription_Reg"/>
</dbReference>
<feature type="domain" description="C2H2-type" evidence="11">
    <location>
        <begin position="260"/>
        <end position="287"/>
    </location>
</feature>
<dbReference type="PROSITE" id="PS50157">
    <property type="entry name" value="ZINC_FINGER_C2H2_2"/>
    <property type="match status" value="6"/>
</dbReference>
<evidence type="ECO:0000256" key="8">
    <source>
        <dbReference type="PROSITE-ProRule" id="PRU00042"/>
    </source>
</evidence>
<dbReference type="Gene3D" id="3.40.1800.20">
    <property type="match status" value="1"/>
</dbReference>
<name>A0ABD0SLA2_LOXSC</name>
<dbReference type="SMART" id="SM00868">
    <property type="entry name" value="zf-AD"/>
    <property type="match status" value="1"/>
</dbReference>
<dbReference type="Pfam" id="PF00096">
    <property type="entry name" value="zf-C2H2"/>
    <property type="match status" value="5"/>
</dbReference>
<protein>
    <submittedName>
        <fullName evidence="13">Uncharacterized protein</fullName>
    </submittedName>
</protein>
<feature type="domain" description="C2H2-type" evidence="11">
    <location>
        <begin position="204"/>
        <end position="231"/>
    </location>
</feature>
<evidence type="ECO:0000259" key="11">
    <source>
        <dbReference type="PROSITE" id="PS50157"/>
    </source>
</evidence>
<dbReference type="PANTHER" id="PTHR14196">
    <property type="entry name" value="ODD-SKIPPED - RELATED"/>
    <property type="match status" value="1"/>
</dbReference>
<dbReference type="PANTHER" id="PTHR14196:SF12">
    <property type="entry name" value="ZINC FINGER PROTEIN 208-LIKE"/>
    <property type="match status" value="1"/>
</dbReference>
<feature type="domain" description="C2H2-type" evidence="11">
    <location>
        <begin position="232"/>
        <end position="259"/>
    </location>
</feature>
<dbReference type="GO" id="GO:0003677">
    <property type="term" value="F:DNA binding"/>
    <property type="evidence" value="ECO:0007669"/>
    <property type="project" value="UniProtKB-KW"/>
</dbReference>
<dbReference type="Pfam" id="PF07776">
    <property type="entry name" value="zf-AD"/>
    <property type="match status" value="1"/>
</dbReference>
<feature type="region of interest" description="Disordered" evidence="10">
    <location>
        <begin position="113"/>
        <end position="143"/>
    </location>
</feature>
<feature type="region of interest" description="Disordered" evidence="10">
    <location>
        <begin position="309"/>
        <end position="340"/>
    </location>
</feature>
<feature type="domain" description="C2H2-type" evidence="11">
    <location>
        <begin position="288"/>
        <end position="317"/>
    </location>
</feature>
<dbReference type="FunFam" id="3.30.160.60:FF:002325">
    <property type="entry name" value="Si:cabz01021430.2"/>
    <property type="match status" value="1"/>
</dbReference>
<feature type="domain" description="C2H2-type" evidence="11">
    <location>
        <begin position="176"/>
        <end position="203"/>
    </location>
</feature>
<feature type="binding site" evidence="9">
    <location>
        <position position="15"/>
    </location>
    <ligand>
        <name>Zn(2+)</name>
        <dbReference type="ChEBI" id="CHEBI:29105"/>
    </ligand>
</feature>
<dbReference type="GO" id="GO:0008270">
    <property type="term" value="F:zinc ion binding"/>
    <property type="evidence" value="ECO:0007669"/>
    <property type="project" value="UniProtKB-UniRule"/>
</dbReference>
<feature type="compositionally biased region" description="Basic and acidic residues" evidence="10">
    <location>
        <begin position="329"/>
        <end position="340"/>
    </location>
</feature>
<evidence type="ECO:0000256" key="6">
    <source>
        <dbReference type="ARBA" id="ARBA00023125"/>
    </source>
</evidence>
<dbReference type="FunFam" id="3.30.160.60:FF:001465">
    <property type="entry name" value="Zinc finger protein 560"/>
    <property type="match status" value="1"/>
</dbReference>
<organism evidence="13 14">
    <name type="scientific">Loxostege sticticalis</name>
    <name type="common">Beet webworm moth</name>
    <dbReference type="NCBI Taxonomy" id="481309"/>
    <lineage>
        <taxon>Eukaryota</taxon>
        <taxon>Metazoa</taxon>
        <taxon>Ecdysozoa</taxon>
        <taxon>Arthropoda</taxon>
        <taxon>Hexapoda</taxon>
        <taxon>Insecta</taxon>
        <taxon>Pterygota</taxon>
        <taxon>Neoptera</taxon>
        <taxon>Endopterygota</taxon>
        <taxon>Lepidoptera</taxon>
        <taxon>Glossata</taxon>
        <taxon>Ditrysia</taxon>
        <taxon>Pyraloidea</taxon>
        <taxon>Crambidae</taxon>
        <taxon>Pyraustinae</taxon>
        <taxon>Loxostege</taxon>
    </lineage>
</organism>
<keyword evidence="7" id="KW-0539">Nucleus</keyword>
<dbReference type="GO" id="GO:0000122">
    <property type="term" value="P:negative regulation of transcription by RNA polymerase II"/>
    <property type="evidence" value="ECO:0007669"/>
    <property type="project" value="UniProtKB-ARBA"/>
</dbReference>
<evidence type="ECO:0000256" key="7">
    <source>
        <dbReference type="ARBA" id="ARBA00023242"/>
    </source>
</evidence>
<dbReference type="PROSITE" id="PS00028">
    <property type="entry name" value="ZINC_FINGER_C2H2_1"/>
    <property type="match status" value="6"/>
</dbReference>
<keyword evidence="3" id="KW-0677">Repeat</keyword>
<feature type="binding site" evidence="9">
    <location>
        <position position="60"/>
    </location>
    <ligand>
        <name>Zn(2+)</name>
        <dbReference type="ChEBI" id="CHEBI:29105"/>
    </ligand>
</feature>
<keyword evidence="2 9" id="KW-0479">Metal-binding</keyword>
<reference evidence="13 14" key="1">
    <citation type="submission" date="2024-06" db="EMBL/GenBank/DDBJ databases">
        <title>A chromosome-level genome assembly of beet webworm, Loxostege sticticalis.</title>
        <authorList>
            <person name="Zhang Y."/>
        </authorList>
    </citation>
    <scope>NUCLEOTIDE SEQUENCE [LARGE SCALE GENOMIC DNA]</scope>
    <source>
        <strain evidence="13">AQ028</strain>
        <tissue evidence="13">Male pupae</tissue>
    </source>
</reference>
<evidence type="ECO:0000313" key="13">
    <source>
        <dbReference type="EMBL" id="KAL0820623.1"/>
    </source>
</evidence>
<dbReference type="Proteomes" id="UP001549921">
    <property type="component" value="Unassembled WGS sequence"/>
</dbReference>
<feature type="binding site" evidence="9">
    <location>
        <position position="57"/>
    </location>
    <ligand>
        <name>Zn(2+)</name>
        <dbReference type="ChEBI" id="CHEBI:29105"/>
    </ligand>
</feature>
<comment type="caution">
    <text evidence="13">The sequence shown here is derived from an EMBL/GenBank/DDBJ whole genome shotgun (WGS) entry which is preliminary data.</text>
</comment>
<feature type="domain" description="ZAD" evidence="12">
    <location>
        <begin position="10"/>
        <end position="84"/>
    </location>
</feature>